<dbReference type="InterPro" id="IPR017871">
    <property type="entry name" value="ABC_transporter-like_CS"/>
</dbReference>
<keyword evidence="3" id="KW-1003">Cell membrane</keyword>
<dbReference type="Proteomes" id="UP000094067">
    <property type="component" value="Unassembled WGS sequence"/>
</dbReference>
<evidence type="ECO:0000259" key="11">
    <source>
        <dbReference type="PROSITE" id="PS50929"/>
    </source>
</evidence>
<dbReference type="CDD" id="cd18542">
    <property type="entry name" value="ABC_6TM_YknU_like"/>
    <property type="match status" value="1"/>
</dbReference>
<dbReference type="PROSITE" id="PS50893">
    <property type="entry name" value="ABC_TRANSPORTER_2"/>
    <property type="match status" value="1"/>
</dbReference>
<evidence type="ECO:0000256" key="5">
    <source>
        <dbReference type="ARBA" id="ARBA00022741"/>
    </source>
</evidence>
<evidence type="ECO:0000256" key="1">
    <source>
        <dbReference type="ARBA" id="ARBA00004651"/>
    </source>
</evidence>
<accession>A0A1E3A0X2</accession>
<gene>
    <name evidence="12" type="ORF">BEI61_06060</name>
</gene>
<dbReference type="Pfam" id="PF00005">
    <property type="entry name" value="ABC_tran"/>
    <property type="match status" value="1"/>
</dbReference>
<dbReference type="GO" id="GO:0016887">
    <property type="term" value="F:ATP hydrolysis activity"/>
    <property type="evidence" value="ECO:0007669"/>
    <property type="project" value="InterPro"/>
</dbReference>
<feature type="transmembrane region" description="Helical" evidence="9">
    <location>
        <begin position="248"/>
        <end position="266"/>
    </location>
</feature>
<dbReference type="SUPFAM" id="SSF52540">
    <property type="entry name" value="P-loop containing nucleoside triphosphate hydrolases"/>
    <property type="match status" value="1"/>
</dbReference>
<keyword evidence="2" id="KW-0813">Transport</keyword>
<proteinExistence type="predicted"/>
<evidence type="ECO:0000256" key="4">
    <source>
        <dbReference type="ARBA" id="ARBA00022692"/>
    </source>
</evidence>
<comment type="caution">
    <text evidence="12">The sequence shown here is derived from an EMBL/GenBank/DDBJ whole genome shotgun (WGS) entry which is preliminary data.</text>
</comment>
<dbReference type="InterPro" id="IPR027417">
    <property type="entry name" value="P-loop_NTPase"/>
</dbReference>
<comment type="subcellular location">
    <subcellularLocation>
        <location evidence="1">Cell membrane</location>
        <topology evidence="1">Multi-pass membrane protein</topology>
    </subcellularLocation>
</comment>
<reference evidence="12 13" key="1">
    <citation type="submission" date="2016-07" db="EMBL/GenBank/DDBJ databases">
        <title>Characterization of isolates of Eisenbergiella tayi derived from blood cultures, using whole genome sequencing.</title>
        <authorList>
            <person name="Burdz T."/>
            <person name="Wiebe D."/>
            <person name="Huynh C."/>
            <person name="Bernard K."/>
        </authorList>
    </citation>
    <scope>NUCLEOTIDE SEQUENCE [LARGE SCALE GENOMIC DNA]</scope>
    <source>
        <strain evidence="12 13">NML 110608</strain>
    </source>
</reference>
<dbReference type="PANTHER" id="PTHR43394:SF1">
    <property type="entry name" value="ATP-BINDING CASSETTE SUB-FAMILY B MEMBER 10, MITOCHONDRIAL"/>
    <property type="match status" value="1"/>
</dbReference>
<keyword evidence="6 12" id="KW-0067">ATP-binding</keyword>
<dbReference type="FunFam" id="3.40.50.300:FF:000221">
    <property type="entry name" value="Multidrug ABC transporter ATP-binding protein"/>
    <property type="match status" value="1"/>
</dbReference>
<dbReference type="Gene3D" id="3.40.50.300">
    <property type="entry name" value="P-loop containing nucleotide triphosphate hydrolases"/>
    <property type="match status" value="1"/>
</dbReference>
<dbReference type="RefSeq" id="WP_044970243.1">
    <property type="nucleotide sequence ID" value="NZ_MCGH01000005.1"/>
</dbReference>
<dbReference type="Gene3D" id="1.20.1560.10">
    <property type="entry name" value="ABC transporter type 1, transmembrane domain"/>
    <property type="match status" value="1"/>
</dbReference>
<keyword evidence="8 9" id="KW-0472">Membrane</keyword>
<feature type="transmembrane region" description="Helical" evidence="9">
    <location>
        <begin position="55"/>
        <end position="72"/>
    </location>
</feature>
<keyword evidence="4 9" id="KW-0812">Transmembrane</keyword>
<evidence type="ECO:0000313" key="12">
    <source>
        <dbReference type="EMBL" id="ODM02061.1"/>
    </source>
</evidence>
<dbReference type="EMBL" id="MCGH01000005">
    <property type="protein sequence ID" value="ODM02061.1"/>
    <property type="molecule type" value="Genomic_DNA"/>
</dbReference>
<dbReference type="InterPro" id="IPR003439">
    <property type="entry name" value="ABC_transporter-like_ATP-bd"/>
</dbReference>
<dbReference type="InterPro" id="IPR036640">
    <property type="entry name" value="ABC1_TM_sf"/>
</dbReference>
<dbReference type="PROSITE" id="PS00211">
    <property type="entry name" value="ABC_TRANSPORTER_1"/>
    <property type="match status" value="1"/>
</dbReference>
<dbReference type="GO" id="GO:0005524">
    <property type="term" value="F:ATP binding"/>
    <property type="evidence" value="ECO:0007669"/>
    <property type="project" value="UniProtKB-KW"/>
</dbReference>
<dbReference type="Pfam" id="PF00664">
    <property type="entry name" value="ABC_membrane"/>
    <property type="match status" value="1"/>
</dbReference>
<evidence type="ECO:0000256" key="9">
    <source>
        <dbReference type="SAM" id="Phobius"/>
    </source>
</evidence>
<dbReference type="SUPFAM" id="SSF90123">
    <property type="entry name" value="ABC transporter transmembrane region"/>
    <property type="match status" value="1"/>
</dbReference>
<evidence type="ECO:0000259" key="10">
    <source>
        <dbReference type="PROSITE" id="PS50893"/>
    </source>
</evidence>
<sequence length="578" mass="65429">MTPMKWFYSFIKPYRKRLFLGLFLVTFLAGLAIINPIVSGKVVDDVISGGQYDKLPLFVFILLLVTAIRSVLRFMVPYNFEICSQGVLYKMRDAVYRKLLMEDFAFYNRNRTGDLMSRQTGDMDAIRHFVANVISSIYENILYFGFALIMIFTINTKLALCMLCILPFTVVLTVCQFKRVKPAFHNIRTRFSSLNTFVQENISGNRVVKAFAKEDYETEKFETENDAYKAAELDCAAIWSKYVPVFEFFSNILTVVLMLYGGIMAIRGEISLGSLVTVNGYLWMLNMPLRMAGWFVNDVQRFVTSVEKIHTTFSEEPHISKPDNAITKKHYKGSIEFRNVSYQAEGEDIIQDVSFTVKPGQTIGILGPTGAGKSTIMNLLCRFYDTTAGDVLVDGVNVKDLDLYELRDNIGMAMQDVFLFSDTIEGNIAYARPDCPFEKVKKAAIAADANHFIQAMPEGYDTIVGERGVGLSGGQKQRISLARALLKDPSILILDDTTSAVDMETETYIQTQLKNLEGNHTIFIIAYRISSLKDADQILVLDHGRIAERGTHEELLKNNGYYARVFEHQYHTPAKEGR</sequence>
<dbReference type="InterPro" id="IPR011527">
    <property type="entry name" value="ABC1_TM_dom"/>
</dbReference>
<dbReference type="PANTHER" id="PTHR43394">
    <property type="entry name" value="ATP-DEPENDENT PERMEASE MDL1, MITOCHONDRIAL"/>
    <property type="match status" value="1"/>
</dbReference>
<evidence type="ECO:0000256" key="3">
    <source>
        <dbReference type="ARBA" id="ARBA00022475"/>
    </source>
</evidence>
<dbReference type="InterPro" id="IPR003593">
    <property type="entry name" value="AAA+_ATPase"/>
</dbReference>
<dbReference type="GO" id="GO:0005886">
    <property type="term" value="C:plasma membrane"/>
    <property type="evidence" value="ECO:0007669"/>
    <property type="project" value="UniProtKB-SubCell"/>
</dbReference>
<evidence type="ECO:0000313" key="13">
    <source>
        <dbReference type="Proteomes" id="UP000094067"/>
    </source>
</evidence>
<keyword evidence="7 9" id="KW-1133">Transmembrane helix</keyword>
<feature type="transmembrane region" description="Helical" evidence="9">
    <location>
        <begin position="129"/>
        <end position="151"/>
    </location>
</feature>
<name>A0A1E3A0X2_9FIRM</name>
<dbReference type="GO" id="GO:0015421">
    <property type="term" value="F:ABC-type oligopeptide transporter activity"/>
    <property type="evidence" value="ECO:0007669"/>
    <property type="project" value="TreeGrafter"/>
</dbReference>
<dbReference type="PATRIC" id="fig|1432052.4.peg.6709"/>
<dbReference type="PROSITE" id="PS50929">
    <property type="entry name" value="ABC_TM1F"/>
    <property type="match status" value="1"/>
</dbReference>
<evidence type="ECO:0000256" key="8">
    <source>
        <dbReference type="ARBA" id="ARBA00023136"/>
    </source>
</evidence>
<dbReference type="AlphaFoldDB" id="A0A1E3A0X2"/>
<keyword evidence="5" id="KW-0547">Nucleotide-binding</keyword>
<dbReference type="InterPro" id="IPR039421">
    <property type="entry name" value="Type_1_exporter"/>
</dbReference>
<evidence type="ECO:0000256" key="7">
    <source>
        <dbReference type="ARBA" id="ARBA00022989"/>
    </source>
</evidence>
<feature type="transmembrane region" description="Helical" evidence="9">
    <location>
        <begin position="157"/>
        <end position="175"/>
    </location>
</feature>
<dbReference type="SMART" id="SM00382">
    <property type="entry name" value="AAA"/>
    <property type="match status" value="1"/>
</dbReference>
<protein>
    <submittedName>
        <fullName evidence="12">Putative ABC transporter ATP-binding protein</fullName>
    </submittedName>
</protein>
<evidence type="ECO:0000256" key="6">
    <source>
        <dbReference type="ARBA" id="ARBA00022840"/>
    </source>
</evidence>
<evidence type="ECO:0000256" key="2">
    <source>
        <dbReference type="ARBA" id="ARBA00022448"/>
    </source>
</evidence>
<feature type="domain" description="ABC transporter" evidence="10">
    <location>
        <begin position="335"/>
        <end position="568"/>
    </location>
</feature>
<organism evidence="12 13">
    <name type="scientific">Eisenbergiella tayi</name>
    <dbReference type="NCBI Taxonomy" id="1432052"/>
    <lineage>
        <taxon>Bacteria</taxon>
        <taxon>Bacillati</taxon>
        <taxon>Bacillota</taxon>
        <taxon>Clostridia</taxon>
        <taxon>Lachnospirales</taxon>
        <taxon>Lachnospiraceae</taxon>
        <taxon>Eisenbergiella</taxon>
    </lineage>
</organism>
<feature type="domain" description="ABC transmembrane type-1" evidence="11">
    <location>
        <begin position="19"/>
        <end position="301"/>
    </location>
</feature>